<feature type="domain" description="CN hydrolase" evidence="1">
    <location>
        <begin position="1"/>
        <end position="236"/>
    </location>
</feature>
<dbReference type="Pfam" id="PF00795">
    <property type="entry name" value="CN_hydrolase"/>
    <property type="match status" value="1"/>
</dbReference>
<protein>
    <submittedName>
        <fullName evidence="2">Predicted amidohydrolase</fullName>
    </submittedName>
</protein>
<dbReference type="PANTHER" id="PTHR47799:SF1">
    <property type="entry name" value="OMEGA-AMIDASE YAFV"/>
    <property type="match status" value="1"/>
</dbReference>
<dbReference type="InterPro" id="IPR003010">
    <property type="entry name" value="C-N_Hydrolase"/>
</dbReference>
<keyword evidence="2" id="KW-0378">Hydrolase</keyword>
<accession>A0A1H5VVL0</accession>
<evidence type="ECO:0000313" key="3">
    <source>
        <dbReference type="Proteomes" id="UP000236735"/>
    </source>
</evidence>
<dbReference type="PANTHER" id="PTHR47799">
    <property type="entry name" value="OMEGA-AMIDASE YAFV"/>
    <property type="match status" value="1"/>
</dbReference>
<dbReference type="PROSITE" id="PS50263">
    <property type="entry name" value="CN_HYDROLASE"/>
    <property type="match status" value="1"/>
</dbReference>
<gene>
    <name evidence="2" type="ORF">SAMN05216354_2063</name>
</gene>
<dbReference type="InterPro" id="IPR036526">
    <property type="entry name" value="C-N_Hydrolase_sf"/>
</dbReference>
<reference evidence="2 3" key="1">
    <citation type="submission" date="2016-10" db="EMBL/GenBank/DDBJ databases">
        <authorList>
            <person name="de Groot N.N."/>
        </authorList>
    </citation>
    <scope>NUCLEOTIDE SEQUENCE [LARGE SCALE GENOMIC DNA]</scope>
    <source>
        <strain evidence="2 3">AR32</strain>
    </source>
</reference>
<dbReference type="Proteomes" id="UP000236735">
    <property type="component" value="Unassembled WGS sequence"/>
</dbReference>
<evidence type="ECO:0000313" key="2">
    <source>
        <dbReference type="EMBL" id="SEF91046.1"/>
    </source>
</evidence>
<dbReference type="SUPFAM" id="SSF56317">
    <property type="entry name" value="Carbon-nitrogen hydrolase"/>
    <property type="match status" value="1"/>
</dbReference>
<evidence type="ECO:0000259" key="1">
    <source>
        <dbReference type="PROSITE" id="PS50263"/>
    </source>
</evidence>
<dbReference type="InterPro" id="IPR052737">
    <property type="entry name" value="Omega-amidase_YafV"/>
</dbReference>
<dbReference type="EMBL" id="FNUV01000005">
    <property type="protein sequence ID" value="SEF91046.1"/>
    <property type="molecule type" value="Genomic_DNA"/>
</dbReference>
<dbReference type="GO" id="GO:0050152">
    <property type="term" value="F:omega-amidase activity"/>
    <property type="evidence" value="ECO:0007669"/>
    <property type="project" value="TreeGrafter"/>
</dbReference>
<proteinExistence type="predicted"/>
<dbReference type="Gene3D" id="3.60.110.10">
    <property type="entry name" value="Carbon-nitrogen hydrolase"/>
    <property type="match status" value="1"/>
</dbReference>
<dbReference type="RefSeq" id="WP_103915893.1">
    <property type="nucleotide sequence ID" value="NZ_FNUV01000005.1"/>
</dbReference>
<dbReference type="GO" id="GO:0106008">
    <property type="term" value="F:2-oxoglutaramate amidase activity"/>
    <property type="evidence" value="ECO:0007669"/>
    <property type="project" value="TreeGrafter"/>
</dbReference>
<dbReference type="AlphaFoldDB" id="A0A1H5VVL0"/>
<name>A0A1H5VVL0_XYLRU</name>
<sequence length="255" mass="29478">MKVTILQLDIEWGSPLENISRAESLMAQEPDSDLYVLPEMWSTGFATEPQGLAESEATNVALKWMRDTAKERQCAISGTLAIITEDHKYLNRHYFIDGRNGIESYYDKHHLFRYGHEDRYYESGNNHTIVEYNGFRILLLTCYDLRFPVWSRYADALQYDAIICAANWPESRQNAWQILTRARAIENQAYLIGCNRVGDDKYCHYKGMSAIISPIGKTLASCQADKQTSVSFSLDLETLNHQRQKFQVLDDRDIR</sequence>
<organism evidence="2 3">
    <name type="scientific">Xylanibacter ruminicola</name>
    <name type="common">Prevotella ruminicola</name>
    <dbReference type="NCBI Taxonomy" id="839"/>
    <lineage>
        <taxon>Bacteria</taxon>
        <taxon>Pseudomonadati</taxon>
        <taxon>Bacteroidota</taxon>
        <taxon>Bacteroidia</taxon>
        <taxon>Bacteroidales</taxon>
        <taxon>Prevotellaceae</taxon>
        <taxon>Xylanibacter</taxon>
    </lineage>
</organism>